<name>A0A6M3M1Z5_9ZZZZ</name>
<accession>A0A6M3M1Z5</accession>
<sequence length="522" mass="60292">MAEEETPSEGLTGSIFERIKGFFTEMWVTWWETNPDVTNPLFSAAGSILAEKFGDQSVAYLTDSLAKSIERLNLPDEVKATVHEVIKDDDLGSLLLGYFITLNYFLSYVGGHAAVASEQAAHQWRKQYQPTLPDVASLIIGLYRDPAREPEVREMLRQHGYSDPNIDTLFKASKAIPSPDDYKMLFLRGEIDEATLNAGYKKYGFTDQEIAYFKTLFYPIPGYPDLVRMAVREAFYPDYIEEYGLMEELPGEFLEYSAKQGLSEEWARRFWASHWELPSIMQGFEMLHRDVIEPGDLDKLFMAVDIMPWWRDKLQAISYNPLTRVDVRRVFRMGIIDRDQVKRTYLDLGYDEEKAEWLTKFTEVEQSEPDRDLTKAEILSSYSKAIIGQHECNDMLLDLGYSQDEVNILISMKEYTTLKEIKDREEARIKKYYLAGAYTANQAITELGKLDLVGAEQESLLKLWDSEKLAKLKRPTKSELDKLFQNGIIKQAIYVEEMKHLGYTEKYIGWYLALIEKTSQGE</sequence>
<protein>
    <submittedName>
        <fullName evidence="1">Uncharacterized protein</fullName>
    </submittedName>
</protein>
<evidence type="ECO:0000313" key="1">
    <source>
        <dbReference type="EMBL" id="QJA98858.1"/>
    </source>
</evidence>
<dbReference type="AlphaFoldDB" id="A0A6M3M1Z5"/>
<gene>
    <name evidence="1" type="ORF">MM171A01462_0012</name>
</gene>
<reference evidence="1" key="1">
    <citation type="submission" date="2020-03" db="EMBL/GenBank/DDBJ databases">
        <title>The deep terrestrial virosphere.</title>
        <authorList>
            <person name="Holmfeldt K."/>
            <person name="Nilsson E."/>
            <person name="Simone D."/>
            <person name="Lopez-Fernandez M."/>
            <person name="Wu X."/>
            <person name="de Brujin I."/>
            <person name="Lundin D."/>
            <person name="Andersson A."/>
            <person name="Bertilsson S."/>
            <person name="Dopson M."/>
        </authorList>
    </citation>
    <scope>NUCLEOTIDE SEQUENCE</scope>
    <source>
        <strain evidence="1">MM171A01462</strain>
    </source>
</reference>
<proteinExistence type="predicted"/>
<dbReference type="EMBL" id="MT143613">
    <property type="protein sequence ID" value="QJA98858.1"/>
    <property type="molecule type" value="Genomic_DNA"/>
</dbReference>
<organism evidence="1">
    <name type="scientific">viral metagenome</name>
    <dbReference type="NCBI Taxonomy" id="1070528"/>
    <lineage>
        <taxon>unclassified sequences</taxon>
        <taxon>metagenomes</taxon>
        <taxon>organismal metagenomes</taxon>
    </lineage>
</organism>